<sequence>MDKDMNENLKVIITDCDHDSIQIEKDVFEKAGIPVELKQCRTEEDVIRDCQDADVFIVQYAPITRKVMEACPKLKYVVRYGVGVDTVDVPAATELGVQVGNVPDYGMNEVADHAIAMSLAMLRKIVPMNEQTKTKKWDYTTAIPVHRFSDLTCGVVGLGRIGRNFAQKMHALGFRVIGFDPYFRETNETAVYVTPVTFDELVKESDIISLHCPADGNKDLFNEKTFRDMKDSALIVNVARGGIINEDDLLEALKAGEIGGAALDCMLGEPVSPDNELFRQENVIVTPHMAWYSEEAASELKRKVAEESVTFLEGKPIRYPVNKPEKQRS</sequence>
<dbReference type="STRING" id="1702221.AALO17_03960"/>
<evidence type="ECO:0000256" key="1">
    <source>
        <dbReference type="ARBA" id="ARBA00005854"/>
    </source>
</evidence>
<dbReference type="PROSITE" id="PS00671">
    <property type="entry name" value="D_2_HYDROXYACID_DH_3"/>
    <property type="match status" value="1"/>
</dbReference>
<dbReference type="InterPro" id="IPR006140">
    <property type="entry name" value="D-isomer_DH_NAD-bd"/>
</dbReference>
<evidence type="ECO:0000259" key="6">
    <source>
        <dbReference type="Pfam" id="PF02826"/>
    </source>
</evidence>
<dbReference type="GO" id="GO:0003714">
    <property type="term" value="F:transcription corepressor activity"/>
    <property type="evidence" value="ECO:0007669"/>
    <property type="project" value="InterPro"/>
</dbReference>
<keyword evidence="2 4" id="KW-0560">Oxidoreductase</keyword>
<evidence type="ECO:0000256" key="2">
    <source>
        <dbReference type="ARBA" id="ARBA00023002"/>
    </source>
</evidence>
<evidence type="ECO:0000313" key="8">
    <source>
        <dbReference type="Proteomes" id="UP000069771"/>
    </source>
</evidence>
<proteinExistence type="inferred from homology"/>
<dbReference type="RefSeq" id="WP_218637899.1">
    <property type="nucleotide sequence ID" value="NZ_CAMUMN010000041.1"/>
</dbReference>
<organism evidence="7 8">
    <name type="scientific">Faecalibaculum rodentium</name>
    <dbReference type="NCBI Taxonomy" id="1702221"/>
    <lineage>
        <taxon>Bacteria</taxon>
        <taxon>Bacillati</taxon>
        <taxon>Bacillota</taxon>
        <taxon>Erysipelotrichia</taxon>
        <taxon>Erysipelotrichales</taxon>
        <taxon>Erysipelotrichaceae</taxon>
        <taxon>Faecalibaculum</taxon>
    </lineage>
</organism>
<dbReference type="PANTHER" id="PTHR43761">
    <property type="entry name" value="D-ISOMER SPECIFIC 2-HYDROXYACID DEHYDROGENASE FAMILY PROTEIN (AFU_ORTHOLOGUE AFUA_1G13630)"/>
    <property type="match status" value="1"/>
</dbReference>
<dbReference type="SUPFAM" id="SSF52283">
    <property type="entry name" value="Formate/glycerate dehydrogenase catalytic domain-like"/>
    <property type="match status" value="1"/>
</dbReference>
<keyword evidence="3" id="KW-0520">NAD</keyword>
<dbReference type="Pfam" id="PF00389">
    <property type="entry name" value="2-Hacid_dh"/>
    <property type="match status" value="1"/>
</dbReference>
<feature type="domain" description="D-isomer specific 2-hydroxyacid dehydrogenase catalytic" evidence="5">
    <location>
        <begin position="22"/>
        <end position="322"/>
    </location>
</feature>
<dbReference type="EMBL" id="CP011391">
    <property type="protein sequence ID" value="AMK53530.1"/>
    <property type="molecule type" value="Genomic_DNA"/>
</dbReference>
<evidence type="ECO:0000256" key="3">
    <source>
        <dbReference type="ARBA" id="ARBA00023027"/>
    </source>
</evidence>
<dbReference type="Pfam" id="PF02826">
    <property type="entry name" value="2-Hacid_dh_C"/>
    <property type="match status" value="1"/>
</dbReference>
<dbReference type="InterPro" id="IPR006139">
    <property type="entry name" value="D-isomer_2_OHA_DH_cat_dom"/>
</dbReference>
<dbReference type="PANTHER" id="PTHR43761:SF1">
    <property type="entry name" value="D-ISOMER SPECIFIC 2-HYDROXYACID DEHYDROGENASE CATALYTIC DOMAIN-CONTAINING PROTEIN-RELATED"/>
    <property type="match status" value="1"/>
</dbReference>
<dbReference type="GO" id="GO:0016616">
    <property type="term" value="F:oxidoreductase activity, acting on the CH-OH group of donors, NAD or NADP as acceptor"/>
    <property type="evidence" value="ECO:0007669"/>
    <property type="project" value="InterPro"/>
</dbReference>
<evidence type="ECO:0000259" key="5">
    <source>
        <dbReference type="Pfam" id="PF00389"/>
    </source>
</evidence>
<accession>A0A140DSA3</accession>
<gene>
    <name evidence="7" type="ORF">AALO17_03960</name>
</gene>
<reference evidence="7 8" key="1">
    <citation type="journal article" date="2016" name="Gut Pathog.">
        <title>Whole genome sequencing of "Faecalibaculum rodentium" ALO17, isolated from C57BL/6J laboratory mouse feces.</title>
        <authorList>
            <person name="Lim S."/>
            <person name="Chang D.H."/>
            <person name="Ahn S."/>
            <person name="Kim B.C."/>
        </authorList>
    </citation>
    <scope>NUCLEOTIDE SEQUENCE [LARGE SCALE GENOMIC DNA]</scope>
    <source>
        <strain evidence="7 8">Alo17</strain>
    </source>
</reference>
<dbReference type="InterPro" id="IPR029753">
    <property type="entry name" value="D-isomer_DH_CS"/>
</dbReference>
<name>A0A140DSA3_9FIRM</name>
<evidence type="ECO:0000256" key="4">
    <source>
        <dbReference type="RuleBase" id="RU003719"/>
    </source>
</evidence>
<evidence type="ECO:0000313" key="7">
    <source>
        <dbReference type="EMBL" id="AMK53530.1"/>
    </source>
</evidence>
<feature type="domain" description="D-isomer specific 2-hydroxyacid dehydrogenase NAD-binding" evidence="6">
    <location>
        <begin position="115"/>
        <end position="290"/>
    </location>
</feature>
<dbReference type="InterPro" id="IPR043322">
    <property type="entry name" value="CtBP"/>
</dbReference>
<dbReference type="GO" id="GO:0051287">
    <property type="term" value="F:NAD binding"/>
    <property type="evidence" value="ECO:0007669"/>
    <property type="project" value="InterPro"/>
</dbReference>
<dbReference type="CDD" id="cd05299">
    <property type="entry name" value="CtBP_dh"/>
    <property type="match status" value="1"/>
</dbReference>
<dbReference type="AlphaFoldDB" id="A0A140DSA3"/>
<dbReference type="Proteomes" id="UP000069771">
    <property type="component" value="Chromosome"/>
</dbReference>
<dbReference type="KEGG" id="fro:AALO17_03960"/>
<comment type="similarity">
    <text evidence="1 4">Belongs to the D-isomer specific 2-hydroxyacid dehydrogenase family.</text>
</comment>
<dbReference type="InterPro" id="IPR036291">
    <property type="entry name" value="NAD(P)-bd_dom_sf"/>
</dbReference>
<keyword evidence="8" id="KW-1185">Reference proteome</keyword>
<dbReference type="SUPFAM" id="SSF51735">
    <property type="entry name" value="NAD(P)-binding Rossmann-fold domains"/>
    <property type="match status" value="1"/>
</dbReference>
<protein>
    <submittedName>
        <fullName evidence="7">D-isomer specific 2-hydroxyacid dehydrogenase</fullName>
    </submittedName>
</protein>
<dbReference type="InterPro" id="IPR050418">
    <property type="entry name" value="D-iso_2-hydroxyacid_DH_PdxB"/>
</dbReference>
<dbReference type="PATRIC" id="fig|1702221.3.peg.380"/>
<dbReference type="Gene3D" id="3.40.50.720">
    <property type="entry name" value="NAD(P)-binding Rossmann-like Domain"/>
    <property type="match status" value="2"/>
</dbReference>